<sequence length="395" mass="44450">MPCQVFFLSVSPFHKPNTHENATITSIFSDLTISPNPSDLCMRTISHIDQIKTRTSIYKNRENRSLSVGVFPVQALKMRDLVSCFSDNAVNVSHSSISCSSYSNNACISPSNIAPSTQNSVSSVYKLVLSTLKQFLVTVTWCRSHSNQGLTITFNDEDPPPFRLNTNSRFFRKKKGTKILEPSSSDSSKVEILWDLSNAKYESGPEPVQGFHVVIIIDSEIGLVLGDTAEETVLSKRLNFRSNTNTNTALAKASLLSRREHCSGNTLYTTKAQFCDTGTWHDVMIRCSVEKESEGLLKSPVLCVCIDKKTVIRVKRLQWNFRGNQTIFVDGLLVDLLWDVHDWFFNPSSSSSAYAVFMFRTRSGMDSRLWLEEKNAQKDKDRVEFSLVIYACKTS</sequence>
<reference evidence="1" key="1">
    <citation type="submission" date="2023-10" db="EMBL/GenBank/DDBJ databases">
        <authorList>
            <person name="Domelevo Entfellner J.-B."/>
        </authorList>
    </citation>
    <scope>NUCLEOTIDE SEQUENCE</scope>
</reference>
<dbReference type="EMBL" id="OY731408">
    <property type="protein sequence ID" value="CAJ1979179.1"/>
    <property type="molecule type" value="Genomic_DNA"/>
</dbReference>
<dbReference type="Proteomes" id="UP001189624">
    <property type="component" value="Chromosome 11"/>
</dbReference>
<protein>
    <submittedName>
        <fullName evidence="1">Uncharacterized protein</fullName>
    </submittedName>
</protein>
<accession>A0AA86W5R0</accession>
<dbReference type="AlphaFoldDB" id="A0AA86W5R0"/>
<evidence type="ECO:0000313" key="1">
    <source>
        <dbReference type="EMBL" id="CAJ1979179.1"/>
    </source>
</evidence>
<name>A0AA86W5R0_9FABA</name>
<organism evidence="1 2">
    <name type="scientific">Sphenostylis stenocarpa</name>
    <dbReference type="NCBI Taxonomy" id="92480"/>
    <lineage>
        <taxon>Eukaryota</taxon>
        <taxon>Viridiplantae</taxon>
        <taxon>Streptophyta</taxon>
        <taxon>Embryophyta</taxon>
        <taxon>Tracheophyta</taxon>
        <taxon>Spermatophyta</taxon>
        <taxon>Magnoliopsida</taxon>
        <taxon>eudicotyledons</taxon>
        <taxon>Gunneridae</taxon>
        <taxon>Pentapetalae</taxon>
        <taxon>rosids</taxon>
        <taxon>fabids</taxon>
        <taxon>Fabales</taxon>
        <taxon>Fabaceae</taxon>
        <taxon>Papilionoideae</taxon>
        <taxon>50 kb inversion clade</taxon>
        <taxon>NPAAA clade</taxon>
        <taxon>indigoferoid/millettioid clade</taxon>
        <taxon>Phaseoleae</taxon>
        <taxon>Sphenostylis</taxon>
    </lineage>
</organism>
<dbReference type="Pfam" id="PF05910">
    <property type="entry name" value="DUF868"/>
    <property type="match status" value="1"/>
</dbReference>
<dbReference type="InterPro" id="IPR008586">
    <property type="entry name" value="DUF868_pln"/>
</dbReference>
<dbReference type="PANTHER" id="PTHR31972">
    <property type="entry name" value="EXPRESSED PROTEIN"/>
    <property type="match status" value="1"/>
</dbReference>
<dbReference type="Gramene" id="rna-AYBTSS11_LOCUS31391">
    <property type="protein sequence ID" value="CAJ1979179.1"/>
    <property type="gene ID" value="gene-AYBTSS11_LOCUS31391"/>
</dbReference>
<evidence type="ECO:0000313" key="2">
    <source>
        <dbReference type="Proteomes" id="UP001189624"/>
    </source>
</evidence>
<keyword evidence="2" id="KW-1185">Reference proteome</keyword>
<gene>
    <name evidence="1" type="ORF">AYBTSS11_LOCUS31391</name>
</gene>
<dbReference type="PANTHER" id="PTHR31972:SF48">
    <property type="entry name" value="OS04G0407500 PROTEIN"/>
    <property type="match status" value="1"/>
</dbReference>
<proteinExistence type="predicted"/>